<protein>
    <recommendedName>
        <fullName evidence="2">Reverse transcriptase domain-containing protein</fullName>
    </recommendedName>
</protein>
<keyword evidence="4" id="KW-1185">Reference proteome</keyword>
<dbReference type="STRING" id="298386.PBPRB0298"/>
<sequence>MKFKKIPSLKTGDLCIRDRVNWVLDLDISKFFDTVEHDWLIKLIEHRIGDKRVIRLIKQWVKVGVVDENGHRQASTIGTPQGSVISPLLANIYLHYSFDLWLN</sequence>
<comment type="similarity">
    <text evidence="1">Belongs to the bacterial reverse transcriptase family.</text>
</comment>
<dbReference type="PANTHER" id="PTHR34047">
    <property type="entry name" value="NUCLEAR INTRON MATURASE 1, MITOCHONDRIAL-RELATED"/>
    <property type="match status" value="1"/>
</dbReference>
<dbReference type="PROSITE" id="PS50878">
    <property type="entry name" value="RT_POL"/>
    <property type="match status" value="1"/>
</dbReference>
<feature type="domain" description="Reverse transcriptase" evidence="2">
    <location>
        <begin position="1"/>
        <end position="103"/>
    </location>
</feature>
<dbReference type="EMBL" id="CR378675">
    <property type="protein sequence ID" value="CAG22171.1"/>
    <property type="molecule type" value="Genomic_DNA"/>
</dbReference>
<proteinExistence type="inferred from homology"/>
<accession>Q6LKU8</accession>
<dbReference type="AlphaFoldDB" id="Q6LKU8"/>
<reference evidence="4" key="1">
    <citation type="journal article" date="2005" name="Science">
        <title>Life at depth: Photobacterium profundum genome sequence and expression analysis.</title>
        <authorList>
            <person name="Vezzi A."/>
            <person name="Campanaro S."/>
            <person name="D'Angelo M."/>
            <person name="Simonato F."/>
            <person name="Vitulo N."/>
            <person name="Lauro F.M."/>
            <person name="Cestaro A."/>
            <person name="Malacrida G."/>
            <person name="Simionati B."/>
            <person name="Cannata N."/>
            <person name="Romualdi C."/>
            <person name="Bartlett D.H."/>
            <person name="Valle G."/>
        </authorList>
    </citation>
    <scope>NUCLEOTIDE SEQUENCE [LARGE SCALE GENOMIC DNA]</scope>
    <source>
        <strain evidence="4">ATCC BAA-1253 / SS9</strain>
    </source>
</reference>
<evidence type="ECO:0000313" key="4">
    <source>
        <dbReference type="Proteomes" id="UP000000593"/>
    </source>
</evidence>
<organism evidence="3 4">
    <name type="scientific">Photobacterium profundum (strain SS9)</name>
    <dbReference type="NCBI Taxonomy" id="298386"/>
    <lineage>
        <taxon>Bacteria</taxon>
        <taxon>Pseudomonadati</taxon>
        <taxon>Pseudomonadota</taxon>
        <taxon>Gammaproteobacteria</taxon>
        <taxon>Vibrionales</taxon>
        <taxon>Vibrionaceae</taxon>
        <taxon>Photobacterium</taxon>
    </lineage>
</organism>
<dbReference type="Pfam" id="PF00078">
    <property type="entry name" value="RVT_1"/>
    <property type="match status" value="1"/>
</dbReference>
<dbReference type="KEGG" id="ppr:PBPRB0298"/>
<name>Q6LKU8_PHOPR</name>
<dbReference type="InterPro" id="IPR043502">
    <property type="entry name" value="DNA/RNA_pol_sf"/>
</dbReference>
<dbReference type="Proteomes" id="UP000000593">
    <property type="component" value="Chromosome 2"/>
</dbReference>
<dbReference type="HOGENOM" id="CLU_166156_0_0_6"/>
<gene>
    <name evidence="3" type="primary">ID266</name>
    <name evidence="3" type="ordered locus">PBPRB0298</name>
</gene>
<dbReference type="InterPro" id="IPR051083">
    <property type="entry name" value="GrpII_Intron_Splice-Mob/Def"/>
</dbReference>
<evidence type="ECO:0000313" key="3">
    <source>
        <dbReference type="EMBL" id="CAG22171.1"/>
    </source>
</evidence>
<dbReference type="SUPFAM" id="SSF56672">
    <property type="entry name" value="DNA/RNA polymerases"/>
    <property type="match status" value="1"/>
</dbReference>
<dbReference type="InterPro" id="IPR000477">
    <property type="entry name" value="RT_dom"/>
</dbReference>
<dbReference type="PANTHER" id="PTHR34047:SF8">
    <property type="entry name" value="PROTEIN YKFC"/>
    <property type="match status" value="1"/>
</dbReference>
<dbReference type="eggNOG" id="COG3344">
    <property type="taxonomic scope" value="Bacteria"/>
</dbReference>
<dbReference type="CDD" id="cd01651">
    <property type="entry name" value="RT_G2_intron"/>
    <property type="match status" value="1"/>
</dbReference>
<evidence type="ECO:0000256" key="1">
    <source>
        <dbReference type="ARBA" id="ARBA00034120"/>
    </source>
</evidence>
<evidence type="ECO:0000259" key="2">
    <source>
        <dbReference type="PROSITE" id="PS50878"/>
    </source>
</evidence>